<evidence type="ECO:0000313" key="1">
    <source>
        <dbReference type="EMBL" id="ABS43203.1"/>
    </source>
</evidence>
<evidence type="ECO:0000313" key="2">
    <source>
        <dbReference type="Proteomes" id="UP000002302"/>
    </source>
</evidence>
<dbReference type="Proteomes" id="UP000002302">
    <property type="component" value="Chromosome"/>
</dbReference>
<sequence length="284" mass="33295">MTEENMSEQTYELRFEYFNEENATLFFQKITDFLLSIDKLNNSLVSVFGIEIDINIQIKSIEKGSIRIWIAEKLSKISDDDIKHYVNNPRELLADLLIKSKKMILEKIQDKKCQDIPKEYKNIIEKSNLKDFGYNNNETNLLTCVSELTHKAKEFKHKPMIIFEEKVYGISETFDYNPKTADGVKEQISKMQGAFIIKKPDLTGESKWEIIHDKIIKVKINDENFKNKLKNRTIKLSYGDMIEGSLICKTYISKDLEVLENEYFLEDIKGIIEPSYTQEKNLFK</sequence>
<dbReference type="HOGENOM" id="CLU_911271_0_0_7"/>
<organism evidence="1 2">
    <name type="scientific">Campylobacter jejuni subsp. doylei (strain ATCC BAA-1458 / RM4099 / 269.97)</name>
    <dbReference type="NCBI Taxonomy" id="360109"/>
    <lineage>
        <taxon>Bacteria</taxon>
        <taxon>Pseudomonadati</taxon>
        <taxon>Campylobacterota</taxon>
        <taxon>Epsilonproteobacteria</taxon>
        <taxon>Campylobacterales</taxon>
        <taxon>Campylobacteraceae</taxon>
        <taxon>Campylobacter</taxon>
    </lineage>
</organism>
<dbReference type="KEGG" id="cjd:JJD26997_0310"/>
<proteinExistence type="predicted"/>
<protein>
    <submittedName>
        <fullName evidence="1">Uncharacterized protein</fullName>
    </submittedName>
</protein>
<name>A7H1Z6_CAMJD</name>
<dbReference type="EMBL" id="CP000768">
    <property type="protein sequence ID" value="ABS43203.1"/>
    <property type="molecule type" value="Genomic_DNA"/>
</dbReference>
<gene>
    <name evidence="1" type="ordered locus">JJD26997_0310</name>
</gene>
<accession>A7H1Z6</accession>
<dbReference type="AlphaFoldDB" id="A7H1Z6"/>
<reference evidence="2" key="1">
    <citation type="submission" date="2007-07" db="EMBL/GenBank/DDBJ databases">
        <title>Complete genome sequence of Campylobacter jejuni subsp doylei 269.97 isolated from human blood.</title>
        <authorList>
            <person name="Fouts D.E."/>
            <person name="Mongodin E.F."/>
            <person name="Puiu D."/>
            <person name="Sebastian Y."/>
            <person name="Miller W.G."/>
            <person name="Mandrell R.E."/>
            <person name="Lastovica A.J."/>
            <person name="Nelson K.E."/>
        </authorList>
    </citation>
    <scope>NUCLEOTIDE SEQUENCE [LARGE SCALE GENOMIC DNA]</scope>
    <source>
        <strain evidence="2">ATCC BAA-1458 / RM4099 / 269.97</strain>
    </source>
</reference>